<keyword evidence="4" id="KW-1185">Reference proteome</keyword>
<dbReference type="Pfam" id="PF23238">
    <property type="entry name" value="DUF7068"/>
    <property type="match status" value="1"/>
</dbReference>
<name>A0A4Q4T0A9_9PEZI</name>
<organism evidence="3 4">
    <name type="scientific">Monosporascus ibericus</name>
    <dbReference type="NCBI Taxonomy" id="155417"/>
    <lineage>
        <taxon>Eukaryota</taxon>
        <taxon>Fungi</taxon>
        <taxon>Dikarya</taxon>
        <taxon>Ascomycota</taxon>
        <taxon>Pezizomycotina</taxon>
        <taxon>Sordariomycetes</taxon>
        <taxon>Xylariomycetidae</taxon>
        <taxon>Xylariales</taxon>
        <taxon>Xylariales incertae sedis</taxon>
        <taxon>Monosporascus</taxon>
    </lineage>
</organism>
<gene>
    <name evidence="3" type="ORF">DL764_008519</name>
</gene>
<proteinExistence type="predicted"/>
<dbReference type="InterPro" id="IPR055496">
    <property type="entry name" value="DUF7068"/>
</dbReference>
<dbReference type="AlphaFoldDB" id="A0A4Q4T0A9"/>
<reference evidence="3 4" key="1">
    <citation type="submission" date="2018-06" db="EMBL/GenBank/DDBJ databases">
        <title>Complete Genomes of Monosporascus.</title>
        <authorList>
            <person name="Robinson A.J."/>
            <person name="Natvig D.O."/>
        </authorList>
    </citation>
    <scope>NUCLEOTIDE SEQUENCE [LARGE SCALE GENOMIC DNA]</scope>
    <source>
        <strain evidence="3 4">CBS 110550</strain>
    </source>
</reference>
<comment type="caution">
    <text evidence="3">The sequence shown here is derived from an EMBL/GenBank/DDBJ whole genome shotgun (WGS) entry which is preliminary data.</text>
</comment>
<feature type="domain" description="NACHT" evidence="2">
    <location>
        <begin position="388"/>
        <end position="521"/>
    </location>
</feature>
<dbReference type="PANTHER" id="PTHR46312:SF2">
    <property type="entry name" value="NUCLEOTIDE-BINDING OLIGOMERIZATION DOMAIN-CONTAINING PROTEIN 2-LIKE"/>
    <property type="match status" value="1"/>
</dbReference>
<evidence type="ECO:0000313" key="3">
    <source>
        <dbReference type="EMBL" id="RYO89965.1"/>
    </source>
</evidence>
<dbReference type="OrthoDB" id="427518at2759"/>
<feature type="region of interest" description="Disordered" evidence="1">
    <location>
        <begin position="328"/>
        <end position="350"/>
    </location>
</feature>
<feature type="region of interest" description="Disordered" evidence="1">
    <location>
        <begin position="1"/>
        <end position="51"/>
    </location>
</feature>
<dbReference type="EMBL" id="QJNU01000675">
    <property type="protein sequence ID" value="RYO89965.1"/>
    <property type="molecule type" value="Genomic_DNA"/>
</dbReference>
<dbReference type="Proteomes" id="UP000293360">
    <property type="component" value="Unassembled WGS sequence"/>
</dbReference>
<dbReference type="Pfam" id="PF05729">
    <property type="entry name" value="NACHT"/>
    <property type="match status" value="1"/>
</dbReference>
<dbReference type="PANTHER" id="PTHR46312">
    <property type="entry name" value="NACHT DOMAIN-CONTAINING PROTEIN"/>
    <property type="match status" value="1"/>
</dbReference>
<dbReference type="STRING" id="155417.A0A4Q4T0A9"/>
<accession>A0A4Q4T0A9</accession>
<dbReference type="InterPro" id="IPR027417">
    <property type="entry name" value="P-loop_NTPase"/>
</dbReference>
<evidence type="ECO:0000256" key="1">
    <source>
        <dbReference type="SAM" id="MobiDB-lite"/>
    </source>
</evidence>
<dbReference type="PROSITE" id="PS50837">
    <property type="entry name" value="NACHT"/>
    <property type="match status" value="1"/>
</dbReference>
<protein>
    <recommendedName>
        <fullName evidence="2">NACHT domain-containing protein</fullName>
    </recommendedName>
</protein>
<dbReference type="InterPro" id="IPR007111">
    <property type="entry name" value="NACHT_NTPase"/>
</dbReference>
<dbReference type="SUPFAM" id="SSF52540">
    <property type="entry name" value="P-loop containing nucleoside triphosphate hydrolases"/>
    <property type="match status" value="1"/>
</dbReference>
<evidence type="ECO:0000259" key="2">
    <source>
        <dbReference type="PROSITE" id="PS50837"/>
    </source>
</evidence>
<sequence length="834" mass="95418">MAPNKRPADSTGMPPSKKARANSISNPQQPEKAEPRKLGLNQVYPDRSDNSSRTEIDIVAIHGLDTQSPKTWVAWKKDGDPTSGEVHWLKDENMLPSVIPNARIFTYDWNANFDEDAAAQGLLGHADGLLEKLHIRRSRKALHRASEGHNSYQYILKLTVGVGFLGTPFQGSHSGFLTATQLRLDVAVSMGGETADELIKYLSNNDSERRQLDDVVQQFCEMANSNMFKFPIRCFYETRRTDFKKVLKKLSPKFCEQLGEHDTGIHIQLAFKANRGPSCTSDTECPDAWIRNECYTKENLKIQRLSDEYLSIDQCYINLAIVIQPGENRHRSKDGSQNGSEGDGALESSPFSLSGRLKVETPEKELQVELPTLFDSRKMPDGQMKEPRRILIRGRAGVGKTTLCKKIVHDFTHAGMWNTLFDRVLWVPLRELKMLSESKYNLHDLLQDLFHRIYFKESEDGKALAEGLQAAIHSKATGHRRTLFLLDGLDEVSELLHSAHNGSNFLKTLLNSSNAIVTTRPHIILPNDFEKSDLELETIGFYPDQVQNYLEKVVQDPPKVEEIQSFLQKHWLLQSLVRIPIQLDALCLTWDEGLKDNPIPETMTGVYGAIVKRLWRKDAVKVGTKPEHFIKTALPSEIDVEIEEELLGCLAFSGLYSNVIEFQPTHRDAIHKQFKKRIQPRKAGFSFDEWLGRLSFLRTSDPWTDMHNRSYHFLHLTFQEYFAALYFVRQWEAGKNLEYLDLDSRKSEPPTSPKAFLQQYKYTARYDIVWRFTTGLLEPKELSDFFEAIEQEPLDLLGPAHQRLVMHCLNERVNQSIQTKPCVPLWKMILAPKQ</sequence>
<dbReference type="Gene3D" id="3.40.50.300">
    <property type="entry name" value="P-loop containing nucleotide triphosphate hydrolases"/>
    <property type="match status" value="1"/>
</dbReference>
<evidence type="ECO:0000313" key="4">
    <source>
        <dbReference type="Proteomes" id="UP000293360"/>
    </source>
</evidence>